<dbReference type="Pfam" id="PF00534">
    <property type="entry name" value="Glycos_transf_1"/>
    <property type="match status" value="1"/>
</dbReference>
<evidence type="ECO:0000259" key="2">
    <source>
        <dbReference type="Pfam" id="PF00534"/>
    </source>
</evidence>
<organism evidence="3 4">
    <name type="scientific">Candidatus Parvarchaeum acidiphilum ARMAN-4</name>
    <dbReference type="NCBI Taxonomy" id="662760"/>
    <lineage>
        <taxon>Archaea</taxon>
        <taxon>Candidatus Parvarchaeota</taxon>
        <taxon>Candidatus Parvarchaeum</taxon>
    </lineage>
</organism>
<dbReference type="PANTHER" id="PTHR45918:SF1">
    <property type="entry name" value="ALPHA-1,3_1,6-MANNOSYLTRANSFERASE ALG2"/>
    <property type="match status" value="1"/>
</dbReference>
<evidence type="ECO:0000256" key="1">
    <source>
        <dbReference type="ARBA" id="ARBA00022679"/>
    </source>
</evidence>
<dbReference type="AlphaFoldDB" id="D2EEI6"/>
<dbReference type="Proteomes" id="UP000009375">
    <property type="component" value="Unassembled WGS sequence"/>
</dbReference>
<proteinExistence type="predicted"/>
<reference evidence="3 4" key="1">
    <citation type="journal article" date="2010" name="Proc. Natl. Acad. Sci. U.S.A.">
        <title>Enigmatic, ultrasmall, uncultivated Archaea.</title>
        <authorList>
            <person name="Baker B.J."/>
            <person name="Comolli L.R."/>
            <person name="Dick G.J."/>
            <person name="Hauser L.J."/>
            <person name="Hyatt D."/>
            <person name="Dill B.D."/>
            <person name="Land M.L."/>
            <person name="Verberkmoes N.C."/>
            <person name="Hettich R.L."/>
            <person name="Banfield J.F."/>
        </authorList>
    </citation>
    <scope>NUCLEOTIDE SEQUENCE [LARGE SCALE GENOMIC DNA]</scope>
</reference>
<protein>
    <recommendedName>
        <fullName evidence="2">Glycosyl transferase family 1 domain-containing protein</fullName>
    </recommendedName>
</protein>
<feature type="domain" description="Glycosyl transferase family 1" evidence="2">
    <location>
        <begin position="195"/>
        <end position="356"/>
    </location>
</feature>
<name>D2EEI6_PARA4</name>
<dbReference type="Gene3D" id="3.40.50.2000">
    <property type="entry name" value="Glycogen Phosphorylase B"/>
    <property type="match status" value="1"/>
</dbReference>
<dbReference type="GO" id="GO:0004378">
    <property type="term" value="F:GDP-Man:Man(1)GlcNAc(2)-PP-Dol alpha-1,3-mannosyltransferase activity"/>
    <property type="evidence" value="ECO:0007669"/>
    <property type="project" value="InterPro"/>
</dbReference>
<evidence type="ECO:0000313" key="4">
    <source>
        <dbReference type="Proteomes" id="UP000009375"/>
    </source>
</evidence>
<dbReference type="EMBL" id="GG730040">
    <property type="protein sequence ID" value="EEZ93204.1"/>
    <property type="molecule type" value="Genomic_DNA"/>
</dbReference>
<dbReference type="InterPro" id="IPR027054">
    <property type="entry name" value="ALG2"/>
</dbReference>
<dbReference type="PANTHER" id="PTHR45918">
    <property type="entry name" value="ALPHA-1,3/1,6-MANNOSYLTRANSFERASE ALG2"/>
    <property type="match status" value="1"/>
</dbReference>
<dbReference type="InterPro" id="IPR001296">
    <property type="entry name" value="Glyco_trans_1"/>
</dbReference>
<keyword evidence="1" id="KW-0808">Transferase</keyword>
<gene>
    <name evidence="3" type="ORF">BJBARM4_0129</name>
</gene>
<accession>D2EEI6</accession>
<evidence type="ECO:0000313" key="3">
    <source>
        <dbReference type="EMBL" id="EEZ93204.1"/>
    </source>
</evidence>
<dbReference type="CDD" id="cd03801">
    <property type="entry name" value="GT4_PimA-like"/>
    <property type="match status" value="1"/>
</dbReference>
<sequence length="382" mass="44587">MVQNKKIKMAIFVPWLKSKGGVERVILKFLEDKRYQTDVFTFFYDKNQTFDEFNKYNINVLGNAKLSGFVTRGFNLFKSLILAKIPNLKSYDIFIISTAGISEIITFRNKHQRTVAMCHTPLRVAHTMYNYYKKESIKNRIILPFAVSVYKILERLAWKRIDYSIVFSEEVRNRLVSYHLIDNKKIFNLGPYAKYPKINKTSKTEKIIFYPSRFIKYKRQELAINAFKMSELPKHGFKLVLGGFAEDKEYFKEIKKLGSANIIVKDNLSEKELTDLYKKCYVTLFLAINEDTGYTPLESLAYRKPVIAVNEGGPKEFIKNEENGLLVNADEKSIANALNSVLNRKFYTKLVEGAKKSKVYDEKRFIMNLDDTVNEIMQKPYK</sequence>
<dbReference type="SUPFAM" id="SSF53756">
    <property type="entry name" value="UDP-Glycosyltransferase/glycogen phosphorylase"/>
    <property type="match status" value="1"/>
</dbReference>